<dbReference type="GO" id="GO:0016117">
    <property type="term" value="P:carotenoid biosynthetic process"/>
    <property type="evidence" value="ECO:0007669"/>
    <property type="project" value="UniProtKB-KW"/>
</dbReference>
<evidence type="ECO:0000313" key="13">
    <source>
        <dbReference type="Proteomes" id="UP000215413"/>
    </source>
</evidence>
<dbReference type="RefSeq" id="WP_094205260.1">
    <property type="nucleotide sequence ID" value="NZ_NDYC01000009.1"/>
</dbReference>
<dbReference type="PANTHER" id="PTHR43646:SF2">
    <property type="entry name" value="GLYCOSYLTRANSFERASE 2-LIKE DOMAIN-CONTAINING PROTEIN"/>
    <property type="match status" value="1"/>
</dbReference>
<gene>
    <name evidence="12" type="ORF">B9N49_01755</name>
</gene>
<proteinExistence type="inferred from homology"/>
<organism evidence="12 13">
    <name type="scientific">Finegoldia magna</name>
    <name type="common">Peptostreptococcus magnus</name>
    <dbReference type="NCBI Taxonomy" id="1260"/>
    <lineage>
        <taxon>Bacteria</taxon>
        <taxon>Bacillati</taxon>
        <taxon>Bacillota</taxon>
        <taxon>Tissierellia</taxon>
        <taxon>Tissierellales</taxon>
        <taxon>Peptoniphilaceae</taxon>
        <taxon>Finegoldia</taxon>
    </lineage>
</organism>
<evidence type="ECO:0000256" key="10">
    <source>
        <dbReference type="ARBA" id="ARBA00040345"/>
    </source>
</evidence>
<keyword evidence="3" id="KW-0328">Glycosyltransferase</keyword>
<evidence type="ECO:0000256" key="8">
    <source>
        <dbReference type="ARBA" id="ARBA00037904"/>
    </source>
</evidence>
<dbReference type="InterPro" id="IPR001173">
    <property type="entry name" value="Glyco_trans_2-like"/>
</dbReference>
<evidence type="ECO:0000256" key="7">
    <source>
        <dbReference type="ARBA" id="ARBA00037281"/>
    </source>
</evidence>
<dbReference type="Pfam" id="PF00535">
    <property type="entry name" value="Glycos_transf_2"/>
    <property type="match status" value="1"/>
</dbReference>
<protein>
    <recommendedName>
        <fullName evidence="10">4,4'-diaponeurosporenoate glycosyltransferase</fullName>
    </recommendedName>
</protein>
<keyword evidence="6" id="KW-0472">Membrane</keyword>
<evidence type="ECO:0000256" key="1">
    <source>
        <dbReference type="ARBA" id="ARBA00004236"/>
    </source>
</evidence>
<dbReference type="NCBIfam" id="TIGR04283">
    <property type="entry name" value="glyco_like_mftF"/>
    <property type="match status" value="1"/>
</dbReference>
<dbReference type="InterPro" id="IPR026461">
    <property type="entry name" value="Trfase_2_rSAM/seldom_assoc"/>
</dbReference>
<dbReference type="EMBL" id="NDYC01000009">
    <property type="protein sequence ID" value="OXZ28651.1"/>
    <property type="molecule type" value="Genomic_DNA"/>
</dbReference>
<comment type="similarity">
    <text evidence="9">Belongs to the glycosyltransferase 2 family. CrtQ subfamily.</text>
</comment>
<dbReference type="Proteomes" id="UP000215413">
    <property type="component" value="Unassembled WGS sequence"/>
</dbReference>
<comment type="pathway">
    <text evidence="8">Carotenoid biosynthesis; staphyloxanthin biosynthesis; staphyloxanthin from farnesyl diphosphate: step 4/5.</text>
</comment>
<evidence type="ECO:0000256" key="3">
    <source>
        <dbReference type="ARBA" id="ARBA00022676"/>
    </source>
</evidence>
<dbReference type="InterPro" id="IPR029044">
    <property type="entry name" value="Nucleotide-diphossugar_trans"/>
</dbReference>
<keyword evidence="4 12" id="KW-0808">Transferase</keyword>
<feature type="domain" description="Glycosyltransferase 2-like" evidence="11">
    <location>
        <begin position="3"/>
        <end position="92"/>
    </location>
</feature>
<comment type="caution">
    <text evidence="12">The sequence shown here is derived from an EMBL/GenBank/DDBJ whole genome shotgun (WGS) entry which is preliminary data.</text>
</comment>
<evidence type="ECO:0000256" key="6">
    <source>
        <dbReference type="ARBA" id="ARBA00023136"/>
    </source>
</evidence>
<dbReference type="PANTHER" id="PTHR43646">
    <property type="entry name" value="GLYCOSYLTRANSFERASE"/>
    <property type="match status" value="1"/>
</dbReference>
<name>A0A233V8D8_FINMA</name>
<comment type="subcellular location">
    <subcellularLocation>
        <location evidence="1">Cell membrane</location>
    </subcellularLocation>
</comment>
<evidence type="ECO:0000313" key="12">
    <source>
        <dbReference type="EMBL" id="OXZ28651.1"/>
    </source>
</evidence>
<keyword evidence="2" id="KW-1003">Cell membrane</keyword>
<dbReference type="AlphaFoldDB" id="A0A233V8D8"/>
<reference evidence="13" key="1">
    <citation type="submission" date="2017-04" db="EMBL/GenBank/DDBJ databases">
        <title>Finegoldia magna isolated from orthopedic joint implant-associated infections.</title>
        <authorList>
            <person name="Bjorklund S."/>
            <person name="Bruggemann H."/>
            <person name="Jensen A."/>
            <person name="Hellmark B."/>
            <person name="Soderquist B."/>
        </authorList>
    </citation>
    <scope>NUCLEOTIDE SEQUENCE [LARGE SCALE GENOMIC DNA]</scope>
    <source>
        <strain evidence="13">CCUG 54800</strain>
    </source>
</reference>
<evidence type="ECO:0000256" key="9">
    <source>
        <dbReference type="ARBA" id="ARBA00038120"/>
    </source>
</evidence>
<evidence type="ECO:0000256" key="2">
    <source>
        <dbReference type="ARBA" id="ARBA00022475"/>
    </source>
</evidence>
<accession>A0A233V8D8</accession>
<dbReference type="GO" id="GO:0016757">
    <property type="term" value="F:glycosyltransferase activity"/>
    <property type="evidence" value="ECO:0007669"/>
    <property type="project" value="UniProtKB-KW"/>
</dbReference>
<sequence>MISVIVPVYNESDNIDKFIDSLDVFDDEFEVIFSVSGDDDTFEKIRDRGYNPIRSIKGRGNQIINGIANSNGEIILILHADTFFKENPKEEIKSILQNYKMGCFSISFVPKQFIMQIVAFNSSNRVRQRNIAFGDQGMFFTREFYDQMGGFKNIDLMEDYDFSIRVKEKGYKIFLSKMKIYSSSRRFQKNGPFRTMWMMQKCQYMYRKGESVDDIKQKYK</sequence>
<dbReference type="SUPFAM" id="SSF53448">
    <property type="entry name" value="Nucleotide-diphospho-sugar transferases"/>
    <property type="match status" value="1"/>
</dbReference>
<evidence type="ECO:0000256" key="5">
    <source>
        <dbReference type="ARBA" id="ARBA00022746"/>
    </source>
</evidence>
<evidence type="ECO:0000259" key="11">
    <source>
        <dbReference type="Pfam" id="PF00535"/>
    </source>
</evidence>
<keyword evidence="5" id="KW-0125">Carotenoid biosynthesis</keyword>
<comment type="function">
    <text evidence="7">Catalyzes the glycosylation of 4,4'-diaponeurosporenoate, i.e. the esterification of glucose at the C1'' position with the carboxyl group of 4,4'-diaponeurosporenic acid, to form glycosyl-4,4'-diaponeurosporenoate. This is a step in the biosynthesis of staphyloxanthin, an orange pigment present in most staphylococci strains.</text>
</comment>
<evidence type="ECO:0000256" key="4">
    <source>
        <dbReference type="ARBA" id="ARBA00022679"/>
    </source>
</evidence>
<dbReference type="GO" id="GO:0005886">
    <property type="term" value="C:plasma membrane"/>
    <property type="evidence" value="ECO:0007669"/>
    <property type="project" value="UniProtKB-SubCell"/>
</dbReference>
<dbReference type="Gene3D" id="3.90.550.10">
    <property type="entry name" value="Spore Coat Polysaccharide Biosynthesis Protein SpsA, Chain A"/>
    <property type="match status" value="1"/>
</dbReference>